<feature type="compositionally biased region" description="Polar residues" evidence="2">
    <location>
        <begin position="1806"/>
        <end position="1815"/>
    </location>
</feature>
<feature type="compositionally biased region" description="Basic and acidic residues" evidence="2">
    <location>
        <begin position="2508"/>
        <end position="2521"/>
    </location>
</feature>
<feature type="region of interest" description="Disordered" evidence="2">
    <location>
        <begin position="1525"/>
        <end position="1569"/>
    </location>
</feature>
<dbReference type="OrthoDB" id="8744624at2759"/>
<feature type="compositionally biased region" description="Basic and acidic residues" evidence="2">
    <location>
        <begin position="2588"/>
        <end position="2600"/>
    </location>
</feature>
<reference evidence="4" key="1">
    <citation type="submission" date="2025-08" db="UniProtKB">
        <authorList>
            <consortium name="RefSeq"/>
        </authorList>
    </citation>
    <scope>IDENTIFICATION</scope>
    <source>
        <tissue evidence="4">Silk gland</tissue>
    </source>
</reference>
<feature type="compositionally biased region" description="Polar residues" evidence="2">
    <location>
        <begin position="1525"/>
        <end position="1537"/>
    </location>
</feature>
<feature type="region of interest" description="Disordered" evidence="2">
    <location>
        <begin position="2507"/>
        <end position="2526"/>
    </location>
</feature>
<feature type="compositionally biased region" description="Polar residues" evidence="2">
    <location>
        <begin position="1783"/>
        <end position="1796"/>
    </location>
</feature>
<evidence type="ECO:0000313" key="4">
    <source>
        <dbReference type="RefSeq" id="XP_028041306.1"/>
    </source>
</evidence>
<keyword evidence="1" id="KW-0175">Coiled coil</keyword>
<gene>
    <name evidence="4" type="primary">LOC114251291</name>
</gene>
<accession>A0A6J2KG46</accession>
<dbReference type="RefSeq" id="XP_028041306.1">
    <property type="nucleotide sequence ID" value="XM_028185505.1"/>
</dbReference>
<evidence type="ECO:0000256" key="1">
    <source>
        <dbReference type="SAM" id="Coils"/>
    </source>
</evidence>
<feature type="region of interest" description="Disordered" evidence="2">
    <location>
        <begin position="1763"/>
        <end position="1821"/>
    </location>
</feature>
<evidence type="ECO:0000313" key="3">
    <source>
        <dbReference type="Proteomes" id="UP000504629"/>
    </source>
</evidence>
<feature type="region of interest" description="Disordered" evidence="2">
    <location>
        <begin position="1216"/>
        <end position="1239"/>
    </location>
</feature>
<dbReference type="KEGG" id="bman:114251291"/>
<feature type="compositionally biased region" description="Basic and acidic residues" evidence="2">
    <location>
        <begin position="2566"/>
        <end position="2575"/>
    </location>
</feature>
<feature type="region of interest" description="Disordered" evidence="2">
    <location>
        <begin position="1281"/>
        <end position="1307"/>
    </location>
</feature>
<feature type="region of interest" description="Disordered" evidence="2">
    <location>
        <begin position="256"/>
        <end position="281"/>
    </location>
</feature>
<evidence type="ECO:0000256" key="2">
    <source>
        <dbReference type="SAM" id="MobiDB-lite"/>
    </source>
</evidence>
<sequence length="2845" mass="325608">MFSAESVLVQPMQLSSSQEKYGLNLVKNQNPDDNILQKAFLDKTTHSSISPSDILNLNRRESTSKPLDRDYHDYDDYRHSFAGCSAFNFVRDPEVLTVSTMKDASLNSPGHEQYITVNRPVKDLKKHFNPEAFESNDPEICEKELQDLSICDDNEPRHLSEVTEKLLNQNRLDINSTTDDGQCSNDFAVEDTKAPTCYYENRVNNKTPCDNDDIKKREKSPIVEPSKPTVDYSRYSIKNHILNRFKKELIAAKLSKQQNEHNEISEKPSLPEQPNSNDKTTDLSHKLLESYQNRLNEKLDNRNKGDIEAVVELNRFENISPDDDLQPFENRILMTPRFNDGIPMMNYSQVFEQYPDNDRQHSINERTTAERDEYNDDTMAEYNRFNNCLSLADHDQIDLPLRFDNTVPLDHTRFRNEFAMAGPNQSNENLFSAEYNRFMIGYPEIEEHRFSNESSTSKYSTLKQNTESKIFNDIKSADEYRSLNRYPEVVHQRPNTKKPFMFTSLFESKYPRSVAYIDRFSEIEQRLDNKLTIAEYNRAKENFSVSAQTVCSEEISVTDHARCIDDISITDRNRLLDDMSVTDRNRFLHSMEAADRNRLIENISVTDHHQFNDRLNDIDRRFNNNISVTERNRLNYNMSPDHISFVDRSPEYQRCSPVSHIGDSSRTSENQDRYLDGTPDTPISYPDSISLTDYNQFVSRFPSAHHQKPNLSIEDQERLREPYFAEYLRFKDKISVINRTNKDNFKDKVHLVDEDRLESNRLIEKVSMNTIQEQNRLDNKRITASISKESLLDNSISMPSVIGFKRYVTDEKLTPSLVERCRLSEEIVPIVSIPNRVPNNEKISMPSMPEFGRLVIDENPIQSIEEKSLFNEDKAMPSKSDHVPTNDKKLPSTGESGYFYTDEKTKGSLGQQIQLNENKSIVSMADHVRKNEKKFTPSKLNSDRFIINEKATKLLDENYEATPDNKLNEKVPMEPMQSHSGFNDKMLSTVMEHNLSIDKIPPVFSAEYNRLKNKMPSVEIRLDDQPIIVSKPENDGSDGKLPTPSTVVFNEIIDKMTMRPMPEEKRVDENMTKATCKTPVLVKSDFNPVHTEIAVPPSFTNDTKQLKDKKKLLTKPVVFQKLTERVSSSTIEGNQWNDRIPLGSTADLKNKSLDIAPITSVAEQRPLDAEVPKSEHKINNDSMIPAASSLEREVKSPVEQIELGDKIPKTSIAEYTRFHNEKPIPSPQKSNDKTCRTPPIQLDQLNYKFSLEKNRTNDKPENDRLFDSLLKTGQEEFDKNLSLADPSGFHTSNPIPTPQKSNDKTCTASPIQRDRLNHEFSIEKNRSNDKSENDRLFDSLLKTDQEEFDKNLLLAEYNKFKEKSMPDNSQLINKFSLVSIADQDGFNKTRYDKKENNISKFEQGTNNIGTEYSRKNDNTAMVEETKNDKSQTRSHEKIIVIDLSRYHDQSTMEETKFNCKASAENRIIPIVTINIPKEERERFNEAIAYAKRETLNDATSLPEKNQDCSNGLPNNADVKITSITNQSKADDNNPSSKQTEHNEIKPRKFNPKTKYQKTSETENSSHTEILKPVTEVYNIETSIPEKNSVNYHMPLLDDELILEKKIESDNKRNVDLLKKNKDSLTRDSCQTIKLNESMSVNESLLDDLVSDYKQESKLTITSVTQGSGAIITIPSKNDFNKKIKDQCSQTDTKDNVLLSKLPFPFNHAFNKADSSPRIEIKSNVVIRPASECENKTSIHPVTKSNNSISTLINAAEAISKIEHQFKSPEPKKDSELKKKPYASGNSDNKLSISNKAQKNEYPKDSIVSTDNNQNPKILRKNPQVVLQRTNLDQKTVSSKSRKLLQKNEKIEEDNVTASSLSSNEIALKRTHQESCDVNDFESLITENQIYEDKIVVKEKTQDTSQEDDLKKVRVTITQKQTKLIDKPTVPITKIGEKHSQKKNAQKFVPNKIPDKIVKRRIAEIIANIKESQRKAKEQYAQRKAAEKAMQDKISKEAEKFKKPYDKNIKNKKTEKLVQTKATETTTLKGTERKALDKVCDKVVQNKLINTLTQNNVVENYSHFINTENFVQNQFTSNSEQMVPKNHIEIKIVDRSKGEVSKTPITSTDGSIRKITIEIPAPDNVEQQPIVGDKSLQMLIEKSVQNKSDIVGTTVQSVPMIEITPHTVEEQPFPTDVLEIGPLNRTFIDVPPQSNVVVQPNFVYLSNLPYPNVMMFPNTNLGPSNALPNHNIYHYGQTEPMPEYHLIPQPPDPQLEYYNLPQAQSLNAPKEIQLITPNGNVIQTVTANKDLMLPTNQNFAINPQMYYEVDAEGNLTPLGNLGYNPLIPECDPVVDQNKNEDVVTACPPDANIPTKIVKANVKAMAPKVNDEVSTLDLYEKRRRIKRIKYLSNRPTKVLSKKSKSKRVYDNPKYIITPSKVSEEVYKEYLSKINEKDGSSSDSDDEEAQLKQYLEIISKYAIRDENFTDKTKYMSGLKLMTKEAYQEKQSETRRKSPRFSTVASANITNGKDHRFPHARRDTDTSPPACEQHLKDNLVGTDNSIFQHKKSFLSLLNLGQATEKYKKGYERTWQENDKKRKRRHDPDDDGPGAHKPKEPKVNMHFDTNNHLQLLSQIKIFVNENNNLIKKRIDATADEEEDESIKALADKNFSELSRLSKMANRSVKLFTGQDTKKRDLTPGFDSENIEKSAETVERKFIELKIPNWATNVPLSDVSSEPPHALPSQANDVSAGLPPAREAPARRPVRQVRDAACQATPVTWPGFECFKRGFQLFDAGRRKEMVLLHRLNTGLRVEGARITRLASHESDRAKALLAEREHLAAEERIIRKSLHKLCRAVETIRRAPVQ</sequence>
<feature type="compositionally biased region" description="Basic and acidic residues" evidence="2">
    <location>
        <begin position="872"/>
        <end position="890"/>
    </location>
</feature>
<dbReference type="GeneID" id="114251291"/>
<feature type="region of interest" description="Disordered" evidence="2">
    <location>
        <begin position="1498"/>
        <end position="1517"/>
    </location>
</feature>
<organism evidence="3 4">
    <name type="scientific">Bombyx mandarina</name>
    <name type="common">Wild silk moth</name>
    <name type="synonym">Wild silkworm</name>
    <dbReference type="NCBI Taxonomy" id="7092"/>
    <lineage>
        <taxon>Eukaryota</taxon>
        <taxon>Metazoa</taxon>
        <taxon>Ecdysozoa</taxon>
        <taxon>Arthropoda</taxon>
        <taxon>Hexapoda</taxon>
        <taxon>Insecta</taxon>
        <taxon>Pterygota</taxon>
        <taxon>Neoptera</taxon>
        <taxon>Endopterygota</taxon>
        <taxon>Lepidoptera</taxon>
        <taxon>Glossata</taxon>
        <taxon>Ditrysia</taxon>
        <taxon>Bombycoidea</taxon>
        <taxon>Bombycidae</taxon>
        <taxon>Bombycinae</taxon>
        <taxon>Bombyx</taxon>
    </lineage>
</organism>
<feature type="compositionally biased region" description="Basic and acidic residues" evidence="2">
    <location>
        <begin position="1557"/>
        <end position="1569"/>
    </location>
</feature>
<dbReference type="Proteomes" id="UP000504629">
    <property type="component" value="Unplaced"/>
</dbReference>
<feature type="compositionally biased region" description="Polar residues" evidence="2">
    <location>
        <begin position="1289"/>
        <end position="1307"/>
    </location>
</feature>
<feature type="region of interest" description="Disordered" evidence="2">
    <location>
        <begin position="872"/>
        <end position="893"/>
    </location>
</feature>
<feature type="compositionally biased region" description="Polar residues" evidence="2">
    <location>
        <begin position="1498"/>
        <end position="1513"/>
    </location>
</feature>
<feature type="region of interest" description="Disordered" evidence="2">
    <location>
        <begin position="2711"/>
        <end position="2744"/>
    </location>
</feature>
<feature type="compositionally biased region" description="Basic and acidic residues" evidence="2">
    <location>
        <begin position="1763"/>
        <end position="1778"/>
    </location>
</feature>
<feature type="region of interest" description="Disordered" evidence="2">
    <location>
        <begin position="2566"/>
        <end position="2600"/>
    </location>
</feature>
<protein>
    <submittedName>
        <fullName evidence="4">Uncharacterized protein LOC114251291</fullName>
    </submittedName>
</protein>
<feature type="coiled-coil region" evidence="1">
    <location>
        <begin position="1961"/>
        <end position="1988"/>
    </location>
</feature>
<proteinExistence type="predicted"/>
<keyword evidence="3" id="KW-1185">Reference proteome</keyword>
<name>A0A6J2KG46_BOMMA</name>